<dbReference type="PANTHER" id="PTHR21087">
    <property type="entry name" value="SHIKIMATE KINASE"/>
    <property type="match status" value="1"/>
</dbReference>
<dbReference type="OrthoDB" id="9800332at2"/>
<keyword evidence="1 7" id="KW-0028">Amino-acid biosynthesis</keyword>
<organism evidence="8 9">
    <name type="scientific">Desulforamulus hydrothermalis Lam5 = DSM 18033</name>
    <dbReference type="NCBI Taxonomy" id="1121428"/>
    <lineage>
        <taxon>Bacteria</taxon>
        <taxon>Bacillati</taxon>
        <taxon>Bacillota</taxon>
        <taxon>Clostridia</taxon>
        <taxon>Eubacteriales</taxon>
        <taxon>Peptococcaceae</taxon>
        <taxon>Desulforamulus</taxon>
    </lineage>
</organism>
<dbReference type="Pfam" id="PF01202">
    <property type="entry name" value="SKI"/>
    <property type="match status" value="1"/>
</dbReference>
<feature type="binding site" evidence="7">
    <location>
        <position position="136"/>
    </location>
    <ligand>
        <name>substrate</name>
    </ligand>
</feature>
<dbReference type="UniPathway" id="UPA00053">
    <property type="reaction ID" value="UER00088"/>
</dbReference>
<keyword evidence="3 7" id="KW-0547">Nucleotide-binding</keyword>
<comment type="catalytic activity">
    <reaction evidence="7">
        <text>shikimate + ATP = 3-phosphoshikimate + ADP + H(+)</text>
        <dbReference type="Rhea" id="RHEA:13121"/>
        <dbReference type="ChEBI" id="CHEBI:15378"/>
        <dbReference type="ChEBI" id="CHEBI:30616"/>
        <dbReference type="ChEBI" id="CHEBI:36208"/>
        <dbReference type="ChEBI" id="CHEBI:145989"/>
        <dbReference type="ChEBI" id="CHEBI:456216"/>
        <dbReference type="EC" id="2.7.1.71"/>
    </reaction>
</comment>
<dbReference type="HAMAP" id="MF_00109">
    <property type="entry name" value="Shikimate_kinase"/>
    <property type="match status" value="1"/>
</dbReference>
<comment type="pathway">
    <text evidence="7">Metabolic intermediate biosynthesis; chorismate biosynthesis; chorismate from D-erythrose 4-phosphate and phosphoenolpyruvate: step 5/7.</text>
</comment>
<dbReference type="GO" id="GO:0009423">
    <property type="term" value="P:chorismate biosynthetic process"/>
    <property type="evidence" value="ECO:0007669"/>
    <property type="project" value="UniProtKB-UniRule"/>
</dbReference>
<dbReference type="GO" id="GO:0005829">
    <property type="term" value="C:cytosol"/>
    <property type="evidence" value="ECO:0007669"/>
    <property type="project" value="TreeGrafter"/>
</dbReference>
<dbReference type="GO" id="GO:0008652">
    <property type="term" value="P:amino acid biosynthetic process"/>
    <property type="evidence" value="ECO:0007669"/>
    <property type="project" value="UniProtKB-KW"/>
</dbReference>
<dbReference type="GO" id="GO:0004765">
    <property type="term" value="F:shikimate kinase activity"/>
    <property type="evidence" value="ECO:0007669"/>
    <property type="project" value="UniProtKB-UniRule"/>
</dbReference>
<proteinExistence type="inferred from homology"/>
<gene>
    <name evidence="7 8" type="primary">aroK</name>
    <name evidence="8" type="ORF">DESHY_60037</name>
</gene>
<dbReference type="GO" id="GO:0009073">
    <property type="term" value="P:aromatic amino acid family biosynthetic process"/>
    <property type="evidence" value="ECO:0007669"/>
    <property type="project" value="UniProtKB-KW"/>
</dbReference>
<dbReference type="eggNOG" id="COG0703">
    <property type="taxonomic scope" value="Bacteria"/>
</dbReference>
<evidence type="ECO:0000256" key="2">
    <source>
        <dbReference type="ARBA" id="ARBA00022679"/>
    </source>
</evidence>
<comment type="subunit">
    <text evidence="7">Monomer.</text>
</comment>
<feature type="binding site" evidence="7">
    <location>
        <position position="117"/>
    </location>
    <ligand>
        <name>ATP</name>
        <dbReference type="ChEBI" id="CHEBI:30616"/>
    </ligand>
</feature>
<dbReference type="GO" id="GO:0005524">
    <property type="term" value="F:ATP binding"/>
    <property type="evidence" value="ECO:0007669"/>
    <property type="project" value="UniProtKB-UniRule"/>
</dbReference>
<dbReference type="NCBIfam" id="NF010553">
    <property type="entry name" value="PRK13947.1"/>
    <property type="match status" value="1"/>
</dbReference>
<evidence type="ECO:0000313" key="8">
    <source>
        <dbReference type="EMBL" id="CCO08865.1"/>
    </source>
</evidence>
<evidence type="ECO:0000313" key="9">
    <source>
        <dbReference type="Proteomes" id="UP000009315"/>
    </source>
</evidence>
<dbReference type="EMBL" id="CAOS01000013">
    <property type="protein sequence ID" value="CCO08865.1"/>
    <property type="molecule type" value="Genomic_DNA"/>
</dbReference>
<evidence type="ECO:0000256" key="7">
    <source>
        <dbReference type="HAMAP-Rule" id="MF_00109"/>
    </source>
</evidence>
<keyword evidence="4 7" id="KW-0418">Kinase</keyword>
<dbReference type="EC" id="2.7.1.71" evidence="7"/>
<keyword evidence="7" id="KW-0963">Cytoplasm</keyword>
<keyword evidence="7" id="KW-0479">Metal-binding</keyword>
<feature type="binding site" evidence="7">
    <location>
        <position position="79"/>
    </location>
    <ligand>
        <name>substrate</name>
    </ligand>
</feature>
<comment type="cofactor">
    <cofactor evidence="7">
        <name>Mg(2+)</name>
        <dbReference type="ChEBI" id="CHEBI:18420"/>
    </cofactor>
    <text evidence="7">Binds 1 Mg(2+) ion per subunit.</text>
</comment>
<feature type="binding site" evidence="7">
    <location>
        <position position="15"/>
    </location>
    <ligand>
        <name>Mg(2+)</name>
        <dbReference type="ChEBI" id="CHEBI:18420"/>
    </ligand>
</feature>
<keyword evidence="7" id="KW-0460">Magnesium</keyword>
<keyword evidence="6 7" id="KW-0057">Aromatic amino acid biosynthesis</keyword>
<dbReference type="InterPro" id="IPR031322">
    <property type="entry name" value="Shikimate/glucono_kinase"/>
</dbReference>
<dbReference type="PANTHER" id="PTHR21087:SF16">
    <property type="entry name" value="SHIKIMATE KINASE 1, CHLOROPLASTIC"/>
    <property type="match status" value="1"/>
</dbReference>
<keyword evidence="2 7" id="KW-0808">Transferase</keyword>
<dbReference type="GO" id="GO:0000287">
    <property type="term" value="F:magnesium ion binding"/>
    <property type="evidence" value="ECO:0007669"/>
    <property type="project" value="UniProtKB-UniRule"/>
</dbReference>
<evidence type="ECO:0000256" key="6">
    <source>
        <dbReference type="ARBA" id="ARBA00023141"/>
    </source>
</evidence>
<dbReference type="STRING" id="1121428.DESHY_60037"/>
<dbReference type="Gene3D" id="3.40.50.300">
    <property type="entry name" value="P-loop containing nucleotide triphosphate hydrolases"/>
    <property type="match status" value="1"/>
</dbReference>
<dbReference type="AlphaFoldDB" id="K8E0B9"/>
<evidence type="ECO:0000256" key="4">
    <source>
        <dbReference type="ARBA" id="ARBA00022777"/>
    </source>
</evidence>
<feature type="binding site" evidence="7">
    <location>
        <position position="57"/>
    </location>
    <ligand>
        <name>substrate</name>
    </ligand>
</feature>
<keyword evidence="9" id="KW-1185">Reference proteome</keyword>
<comment type="function">
    <text evidence="7">Catalyzes the specific phosphorylation of the 3-hydroxyl group of shikimic acid using ATP as a cosubstrate.</text>
</comment>
<feature type="binding site" evidence="7">
    <location>
        <begin position="11"/>
        <end position="16"/>
    </location>
    <ligand>
        <name>ATP</name>
        <dbReference type="ChEBI" id="CHEBI:30616"/>
    </ligand>
</feature>
<dbReference type="PRINTS" id="PR01100">
    <property type="entry name" value="SHIKIMTKNASE"/>
</dbReference>
<dbReference type="InterPro" id="IPR027417">
    <property type="entry name" value="P-loop_NTPase"/>
</dbReference>
<protein>
    <recommendedName>
        <fullName evidence="7">Shikimate kinase</fullName>
        <shortName evidence="7">SK</shortName>
        <ecNumber evidence="7">2.7.1.71</ecNumber>
    </recommendedName>
</protein>
<evidence type="ECO:0000256" key="3">
    <source>
        <dbReference type="ARBA" id="ARBA00022741"/>
    </source>
</evidence>
<accession>K8E0B9</accession>
<dbReference type="InterPro" id="IPR000623">
    <property type="entry name" value="Shikimate_kinase/TSH1"/>
</dbReference>
<comment type="caution">
    <text evidence="8">The sequence shown here is derived from an EMBL/GenBank/DDBJ whole genome shotgun (WGS) entry which is preliminary data.</text>
</comment>
<sequence>MKNIVLIGFMGTGKSTVGRALAKRLGYRFIDTDYAIEQITGLTVEQIFRKHGVKRFRGEEVLLARKLAAQENLVIATGGGMVLDPENVKMLRQNGFLVCLAASSETICRRVRNKRTRPLLARGNLHRRVASLLEERKGAYQTADFTVNTDDKSPDEIVNIIYQTLLERGVLGEKN</sequence>
<reference evidence="8 9" key="1">
    <citation type="journal article" date="2013" name="Genome Announc.">
        <title>Genome Sequence of the Sulfate-Reducing Bacterium Desulfotomaculum hydrothermale Lam5(T).</title>
        <authorList>
            <person name="Amin O."/>
            <person name="Fardeau M.L."/>
            <person name="Valette O."/>
            <person name="Hirschler-Rea A."/>
            <person name="Barbe V."/>
            <person name="Medigue C."/>
            <person name="Vacherie B."/>
            <person name="Ollivier B."/>
            <person name="Bertin P.N."/>
            <person name="Dolla A."/>
        </authorList>
    </citation>
    <scope>NUCLEOTIDE SEQUENCE [LARGE SCALE GENOMIC DNA]</scope>
    <source>
        <strain evidence="9">Lam5 / DSM 18033</strain>
    </source>
</reference>
<comment type="similarity">
    <text evidence="7">Belongs to the shikimate kinase family.</text>
</comment>
<feature type="binding site" evidence="7">
    <location>
        <position position="33"/>
    </location>
    <ligand>
        <name>substrate</name>
    </ligand>
</feature>
<comment type="subcellular location">
    <subcellularLocation>
        <location evidence="7">Cytoplasm</location>
    </subcellularLocation>
</comment>
<dbReference type="SUPFAM" id="SSF52540">
    <property type="entry name" value="P-loop containing nucleoside triphosphate hydrolases"/>
    <property type="match status" value="1"/>
</dbReference>
<dbReference type="Proteomes" id="UP000009315">
    <property type="component" value="Unassembled WGS sequence"/>
</dbReference>
<dbReference type="CDD" id="cd00464">
    <property type="entry name" value="SK"/>
    <property type="match status" value="1"/>
</dbReference>
<keyword evidence="5 7" id="KW-0067">ATP-binding</keyword>
<comment type="caution">
    <text evidence="7">Lacks conserved residue(s) required for the propagation of feature annotation.</text>
</comment>
<evidence type="ECO:0000256" key="5">
    <source>
        <dbReference type="ARBA" id="ARBA00022840"/>
    </source>
</evidence>
<evidence type="ECO:0000256" key="1">
    <source>
        <dbReference type="ARBA" id="ARBA00022605"/>
    </source>
</evidence>
<dbReference type="RefSeq" id="WP_008412530.1">
    <property type="nucleotide sequence ID" value="NZ_CAOS01000013.1"/>
</dbReference>
<name>K8E0B9_9FIRM</name>